<dbReference type="AlphaFoldDB" id="A0A5Q2RHC6"/>
<dbReference type="Proteomes" id="UP000334019">
    <property type="component" value="Chromosome"/>
</dbReference>
<evidence type="ECO:0000256" key="3">
    <source>
        <dbReference type="ARBA" id="ARBA00023125"/>
    </source>
</evidence>
<name>A0A5Q2RHC6_9ACTN</name>
<evidence type="ECO:0000256" key="4">
    <source>
        <dbReference type="ARBA" id="ARBA00023163"/>
    </source>
</evidence>
<evidence type="ECO:0000313" key="6">
    <source>
        <dbReference type="Proteomes" id="UP000334019"/>
    </source>
</evidence>
<reference evidence="5 6" key="1">
    <citation type="submission" date="2019-11" db="EMBL/GenBank/DDBJ databases">
        <authorList>
            <person name="He Y."/>
        </authorList>
    </citation>
    <scope>NUCLEOTIDE SEQUENCE [LARGE SCALE GENOMIC DNA]</scope>
    <source>
        <strain evidence="5 6">SCSIO 58843</strain>
    </source>
</reference>
<organism evidence="5 6">
    <name type="scientific">Actinomarinicola tropica</name>
    <dbReference type="NCBI Taxonomy" id="2789776"/>
    <lineage>
        <taxon>Bacteria</taxon>
        <taxon>Bacillati</taxon>
        <taxon>Actinomycetota</taxon>
        <taxon>Acidimicrobiia</taxon>
        <taxon>Acidimicrobiales</taxon>
        <taxon>Iamiaceae</taxon>
        <taxon>Actinomarinicola</taxon>
    </lineage>
</organism>
<dbReference type="GO" id="GO:0003677">
    <property type="term" value="F:DNA binding"/>
    <property type="evidence" value="ECO:0007669"/>
    <property type="project" value="UniProtKB-KW"/>
</dbReference>
<keyword evidence="2" id="KW-0805">Transcription regulation</keyword>
<gene>
    <name evidence="5" type="ORF">GH723_14690</name>
</gene>
<dbReference type="InterPro" id="IPR005650">
    <property type="entry name" value="BlaI_family"/>
</dbReference>
<dbReference type="Pfam" id="PF03965">
    <property type="entry name" value="Penicillinase_R"/>
    <property type="match status" value="1"/>
</dbReference>
<dbReference type="Gene3D" id="1.10.10.10">
    <property type="entry name" value="Winged helix-like DNA-binding domain superfamily/Winged helix DNA-binding domain"/>
    <property type="match status" value="1"/>
</dbReference>
<evidence type="ECO:0000256" key="2">
    <source>
        <dbReference type="ARBA" id="ARBA00023015"/>
    </source>
</evidence>
<keyword evidence="4" id="KW-0804">Transcription</keyword>
<dbReference type="InterPro" id="IPR036390">
    <property type="entry name" value="WH_DNA-bd_sf"/>
</dbReference>
<accession>A0A5Q2RHC6</accession>
<dbReference type="EMBL" id="CP045851">
    <property type="protein sequence ID" value="QGG96248.1"/>
    <property type="molecule type" value="Genomic_DNA"/>
</dbReference>
<keyword evidence="3" id="KW-0238">DNA-binding</keyword>
<dbReference type="GO" id="GO:0045892">
    <property type="term" value="P:negative regulation of DNA-templated transcription"/>
    <property type="evidence" value="ECO:0007669"/>
    <property type="project" value="InterPro"/>
</dbReference>
<dbReference type="SUPFAM" id="SSF46785">
    <property type="entry name" value="Winged helix' DNA-binding domain"/>
    <property type="match status" value="1"/>
</dbReference>
<dbReference type="KEGG" id="atq:GH723_14690"/>
<dbReference type="InterPro" id="IPR036388">
    <property type="entry name" value="WH-like_DNA-bd_sf"/>
</dbReference>
<sequence>MPLRFTRQPGEHAVTNRPSRRGMGELEAEVMSILWDGDGWMTPRQVLERVGSEPPVVYSTVMTILRRLWKKGIVDRRRSGRAFTYHPVRGRGEQTAERMTRLLEAADDPETALSHFLGGMDARRRRRVREILDEGSR</sequence>
<comment type="similarity">
    <text evidence="1">Belongs to the BlaI transcriptional regulatory family.</text>
</comment>
<proteinExistence type="inferred from homology"/>
<evidence type="ECO:0000256" key="1">
    <source>
        <dbReference type="ARBA" id="ARBA00011046"/>
    </source>
</evidence>
<evidence type="ECO:0000313" key="5">
    <source>
        <dbReference type="EMBL" id="QGG96248.1"/>
    </source>
</evidence>
<keyword evidence="6" id="KW-1185">Reference proteome</keyword>
<protein>
    <submittedName>
        <fullName evidence="5">BlaI/MecI/CopY family transcriptional regulator</fullName>
    </submittedName>
</protein>